<name>A0A7J9NVI4_METMI</name>
<reference evidence="1 2" key="1">
    <citation type="submission" date="2020-07" db="EMBL/GenBank/DDBJ databases">
        <title>Genomic Encyclopedia of Type Strains, Phase IV (KMG-V): Genome sequencing to study the core and pangenomes of soil and plant-associated prokaryotes.</title>
        <authorList>
            <person name="Whitman W."/>
        </authorList>
    </citation>
    <scope>NUCLEOTIDE SEQUENCE [LARGE SCALE GENOMIC DNA]</scope>
    <source>
        <strain evidence="1 2">A1</strain>
    </source>
</reference>
<comment type="caution">
    <text evidence="1">The sequence shown here is derived from an EMBL/GenBank/DDBJ whole genome shotgun (WGS) entry which is preliminary data.</text>
</comment>
<gene>
    <name evidence="1" type="ORF">HNP86_001851</name>
</gene>
<proteinExistence type="predicted"/>
<protein>
    <submittedName>
        <fullName evidence="1">Uncharacterized protein</fullName>
    </submittedName>
</protein>
<dbReference type="AlphaFoldDB" id="A0A7J9NVI4"/>
<evidence type="ECO:0000313" key="2">
    <source>
        <dbReference type="Proteomes" id="UP000564425"/>
    </source>
</evidence>
<dbReference type="Proteomes" id="UP000564425">
    <property type="component" value="Unassembled WGS sequence"/>
</dbReference>
<accession>A0A7J9NVI4</accession>
<organism evidence="1 2">
    <name type="scientific">Methanococcus maripaludis</name>
    <name type="common">Methanococcus deltae</name>
    <dbReference type="NCBI Taxonomy" id="39152"/>
    <lineage>
        <taxon>Archaea</taxon>
        <taxon>Methanobacteriati</taxon>
        <taxon>Methanobacteriota</taxon>
        <taxon>Methanomada group</taxon>
        <taxon>Methanococci</taxon>
        <taxon>Methanococcales</taxon>
        <taxon>Methanococcaceae</taxon>
        <taxon>Methanococcus</taxon>
    </lineage>
</organism>
<dbReference type="EMBL" id="JACDUH010000003">
    <property type="protein sequence ID" value="MBA2851692.1"/>
    <property type="molecule type" value="Genomic_DNA"/>
</dbReference>
<sequence>MYTFDEVIETSEVVSLPINRGFILQCGTIINIGDISKNHIAHCKYFEVRTTNNKYKMVPYSVSNGELDVKVYKYLSIAQKLAITRAFTEQDIIINVDLYDISVDGRFIEVDWLTITNITELRSFFDRFT</sequence>
<evidence type="ECO:0000313" key="1">
    <source>
        <dbReference type="EMBL" id="MBA2851692.1"/>
    </source>
</evidence>
<dbReference type="RefSeq" id="WP_181501518.1">
    <property type="nucleotide sequence ID" value="NZ_JACDUH010000003.1"/>
</dbReference>